<feature type="compositionally biased region" description="Basic residues" evidence="1">
    <location>
        <begin position="751"/>
        <end position="761"/>
    </location>
</feature>
<feature type="compositionally biased region" description="Polar residues" evidence="1">
    <location>
        <begin position="290"/>
        <end position="299"/>
    </location>
</feature>
<proteinExistence type="predicted"/>
<feature type="compositionally biased region" description="Polar residues" evidence="1">
    <location>
        <begin position="1"/>
        <end position="13"/>
    </location>
</feature>
<feature type="region of interest" description="Disordered" evidence="1">
    <location>
        <begin position="742"/>
        <end position="840"/>
    </location>
</feature>
<feature type="compositionally biased region" description="Low complexity" evidence="1">
    <location>
        <begin position="280"/>
        <end position="289"/>
    </location>
</feature>
<dbReference type="AlphaFoldDB" id="A0A0B7AFQ7"/>
<feature type="region of interest" description="Disordered" evidence="1">
    <location>
        <begin position="553"/>
        <end position="588"/>
    </location>
</feature>
<feature type="region of interest" description="Disordered" evidence="1">
    <location>
        <begin position="270"/>
        <end position="317"/>
    </location>
</feature>
<dbReference type="PANTHER" id="PTHR22045">
    <property type="entry name" value="PROLINE AND SERINE-RICH PROTEIN 3"/>
    <property type="match status" value="1"/>
</dbReference>
<accession>A0A0B7AFQ7</accession>
<feature type="compositionally biased region" description="Acidic residues" evidence="1">
    <location>
        <begin position="918"/>
        <end position="935"/>
    </location>
</feature>
<feature type="compositionally biased region" description="Polar residues" evidence="1">
    <location>
        <begin position="873"/>
        <end position="892"/>
    </location>
</feature>
<evidence type="ECO:0000256" key="1">
    <source>
        <dbReference type="SAM" id="MobiDB-lite"/>
    </source>
</evidence>
<feature type="region of interest" description="Disordered" evidence="1">
    <location>
        <begin position="873"/>
        <end position="936"/>
    </location>
</feature>
<dbReference type="EMBL" id="HACG01032994">
    <property type="protein sequence ID" value="CEK79859.1"/>
    <property type="molecule type" value="Transcribed_RNA"/>
</dbReference>
<organism evidence="2">
    <name type="scientific">Arion vulgaris</name>
    <dbReference type="NCBI Taxonomy" id="1028688"/>
    <lineage>
        <taxon>Eukaryota</taxon>
        <taxon>Metazoa</taxon>
        <taxon>Spiralia</taxon>
        <taxon>Lophotrochozoa</taxon>
        <taxon>Mollusca</taxon>
        <taxon>Gastropoda</taxon>
        <taxon>Heterobranchia</taxon>
        <taxon>Euthyneura</taxon>
        <taxon>Panpulmonata</taxon>
        <taxon>Eupulmonata</taxon>
        <taxon>Stylommatophora</taxon>
        <taxon>Helicina</taxon>
        <taxon>Arionoidea</taxon>
        <taxon>Arionidae</taxon>
        <taxon>Arion</taxon>
    </lineage>
</organism>
<dbReference type="InterPro" id="IPR037646">
    <property type="entry name" value="PROSER3"/>
</dbReference>
<sequence>MSSYQSHKTQPHNSPFVVQHLPKSFYHPSPTKTVDESQAIKSPQRRHDTAVQNVVADRFLKEGSSFKTSALPNIKTLHELTEGHVISSNQMDETWPDSQTSTSVSASVNTSSVTSMIEDSQTASPNVGNIITGLERLTYQHPSDNFINNKTQNDNVSRHDTGQSVLQNYIKRFRQSAPKSREERMKEKGEQLQFWWLHSSPDSRYNSMEVEQGRSGRHLDAVQESTLQQQVESKLTREALLTMDEQTFHLQSKTDRLLSRSELSLASSSPIVSTDGVGASTSVDSSSNSHDQAPYQSAFSVPDTYHRPASKPLIKRGEKSQSWIVTSKTHADDDILTRWRLRRKLEDSSAAPQFERLSNVKPLKHTELLDSRLEEFRHKILSQKALVTHEDIQFERQRMDMLLDDGNQDENLTNKIIPQTAGQHLQHTQDTVLERLSKITGSGNHSNMSFAEGTKLNMGQEKRQPFSSSSISTTADYNFSINNANVGDGRFVRHTDPSWTPLTLDRNNTASSEQQTTAQDTNINNDGAHDIIVDSFGSQVVCDAKKKGFFLGNSQSESARQGRVHSNEDRQTSSEDKKVETEDFQNQRPTEDVCVDDTHVAKNRQCTDEDINMNTTVERTSKNAILEPSSKNKILEESSKNITETYKLNMSIEGATYVDKSNKQVTKRSNGNFYKFLEAEKPISECKKSTKIRDGKKDEMVRNDDNDQIVHEEKEMENISPTGASMNCVEQVESKVIGDEKNIKGKEKTRQVRNKTHSKKNKGGDVAEEGVLTDITNEGGHLSERLSHSRMPGHRSTTSKFMSNQNKDVNLDKSSPVQVMSESSPRCHSTRHRVASSGQQPVQYAIGQTVADHLFDNSTLLSSVDSWASMFAQSPGRSQSMQGSGNSLTSPAPSLRDKTPLESTPIAQSSSDQQVVHDDDDEDYESDGEFNDDPLLEILRQQRDQYLLKLKYIEERLQDMET</sequence>
<evidence type="ECO:0000313" key="2">
    <source>
        <dbReference type="EMBL" id="CEK79859.1"/>
    </source>
</evidence>
<protein>
    <submittedName>
        <fullName evidence="2">Uncharacterized protein</fullName>
    </submittedName>
</protein>
<reference evidence="2" key="1">
    <citation type="submission" date="2014-12" db="EMBL/GenBank/DDBJ databases">
        <title>Insight into the proteome of Arion vulgaris.</title>
        <authorList>
            <person name="Aradska J."/>
            <person name="Bulat T."/>
            <person name="Smidak R."/>
            <person name="Sarate P."/>
            <person name="Gangsoo J."/>
            <person name="Sialana F."/>
            <person name="Bilban M."/>
            <person name="Lubec G."/>
        </authorList>
    </citation>
    <scope>NUCLEOTIDE SEQUENCE</scope>
    <source>
        <tissue evidence="2">Skin</tissue>
    </source>
</reference>
<feature type="compositionally biased region" description="Polar residues" evidence="1">
    <location>
        <begin position="795"/>
        <end position="827"/>
    </location>
</feature>
<gene>
    <name evidence="2" type="primary">ORF117866</name>
</gene>
<dbReference type="PANTHER" id="PTHR22045:SF6">
    <property type="entry name" value="PROLINE AND SERINE-RICH PROTEIN 3"/>
    <property type="match status" value="1"/>
</dbReference>
<feature type="region of interest" description="Disordered" evidence="1">
    <location>
        <begin position="1"/>
        <end position="48"/>
    </location>
</feature>
<feature type="compositionally biased region" description="Basic and acidic residues" evidence="1">
    <location>
        <begin position="565"/>
        <end position="581"/>
    </location>
</feature>
<feature type="region of interest" description="Disordered" evidence="1">
    <location>
        <begin position="497"/>
        <end position="525"/>
    </location>
</feature>
<name>A0A0B7AFQ7_9EUPU</name>